<evidence type="ECO:0000256" key="3">
    <source>
        <dbReference type="ARBA" id="ARBA00023136"/>
    </source>
</evidence>
<feature type="domain" description="VWFD" evidence="7">
    <location>
        <begin position="53"/>
        <end position="264"/>
    </location>
</feature>
<dbReference type="PANTHER" id="PTHR46160:SF8">
    <property type="entry name" value="VWFD DOMAIN-CONTAINING PROTEIN"/>
    <property type="match status" value="1"/>
</dbReference>
<keyword evidence="9" id="KW-1185">Reference proteome</keyword>
<dbReference type="GO" id="GO:0016020">
    <property type="term" value="C:membrane"/>
    <property type="evidence" value="ECO:0007669"/>
    <property type="project" value="UniProtKB-SubCell"/>
</dbReference>
<feature type="domain" description="VWFD" evidence="7">
    <location>
        <begin position="885"/>
        <end position="1063"/>
    </location>
</feature>
<dbReference type="InterPro" id="IPR055355">
    <property type="entry name" value="ZP-C"/>
</dbReference>
<dbReference type="EMBL" id="KZ513180">
    <property type="protein sequence ID" value="PKU31201.1"/>
    <property type="molecule type" value="Genomic_DNA"/>
</dbReference>
<dbReference type="Gene3D" id="2.60.40.4100">
    <property type="entry name" value="Zona pellucida, ZP-C domain"/>
    <property type="match status" value="1"/>
</dbReference>
<feature type="domain" description="VWFD" evidence="7">
    <location>
        <begin position="674"/>
        <end position="857"/>
    </location>
</feature>
<dbReference type="GO" id="GO:0007160">
    <property type="term" value="P:cell-matrix adhesion"/>
    <property type="evidence" value="ECO:0007669"/>
    <property type="project" value="InterPro"/>
</dbReference>
<dbReference type="Gene3D" id="2.10.25.10">
    <property type="entry name" value="Laminin"/>
    <property type="match status" value="1"/>
</dbReference>
<evidence type="ECO:0000256" key="4">
    <source>
        <dbReference type="ARBA" id="ARBA00023157"/>
    </source>
</evidence>
<dbReference type="Pfam" id="PF12714">
    <property type="entry name" value="TILa"/>
    <property type="match status" value="1"/>
</dbReference>
<dbReference type="InterPro" id="IPR003886">
    <property type="entry name" value="NIDO_dom"/>
</dbReference>
<keyword evidence="2" id="KW-0732">Signal</keyword>
<dbReference type="InterPro" id="IPR025615">
    <property type="entry name" value="TILa_dom"/>
</dbReference>
<dbReference type="InterPro" id="IPR002919">
    <property type="entry name" value="TIL_dom"/>
</dbReference>
<feature type="domain" description="NIDO" evidence="6">
    <location>
        <begin position="1"/>
        <end position="116"/>
    </location>
</feature>
<dbReference type="SMART" id="SM00539">
    <property type="entry name" value="NIDO"/>
    <property type="match status" value="1"/>
</dbReference>
<dbReference type="InterPro" id="IPR036084">
    <property type="entry name" value="Ser_inhib-like_sf"/>
</dbReference>
<dbReference type="SUPFAM" id="SSF57567">
    <property type="entry name" value="Serine protease inhibitors"/>
    <property type="match status" value="1"/>
</dbReference>
<organism evidence="8 9">
    <name type="scientific">Limosa lapponica baueri</name>
    <dbReference type="NCBI Taxonomy" id="1758121"/>
    <lineage>
        <taxon>Eukaryota</taxon>
        <taxon>Metazoa</taxon>
        <taxon>Chordata</taxon>
        <taxon>Craniata</taxon>
        <taxon>Vertebrata</taxon>
        <taxon>Euteleostomi</taxon>
        <taxon>Archelosauria</taxon>
        <taxon>Archosauria</taxon>
        <taxon>Dinosauria</taxon>
        <taxon>Saurischia</taxon>
        <taxon>Theropoda</taxon>
        <taxon>Coelurosauria</taxon>
        <taxon>Aves</taxon>
        <taxon>Neognathae</taxon>
        <taxon>Neoaves</taxon>
        <taxon>Charadriiformes</taxon>
        <taxon>Scolopacidae</taxon>
        <taxon>Limosa</taxon>
    </lineage>
</organism>
<sequence>MNVAEGQASSVRKAGSPCDCAHGFRQVNTFQAVLITDGVSSFALFNYHKISWTTGTASGGDPLTGLGGVMAQAGFNGGNITNFFSIPGSRTPDIVNIEETTNVNVPGRWAFKIDGREIDPANGCSLRGTECHWVVVVMLFCDAGGGNEKVLWTAISSCPRAGMLMVDDLMVSLPISLELGAIKVYQSGLSTALETDFGLLVTYDGQHYASVSVPGTYINTTCGLCGNYNKDPEDDTLRSDGRLATSVPELGESWRVPHPERRCSPGCLENCSLCDAAAESLYFTSEYCGFINKSGGPLWECSAVVDPTAFVHSCVYDLCSARDNGTGLCQAIQAYAAVCQALGISVGEWRAQTGCGMAVQCPEFSHYSVCASRCPATCSDLTAPLACASPCAEGCECDEGHVLSTDRCVPVQKCGCDVDGRYYAVGESFWAAADCTVECQCEDGGEAKCFNTTCPEGEVCAIENGYRGCYPKRESLCLVGQNQVLQTFDGVAFPYPLEHSYTLLKTCPERPDFIEVDISQKKPGSAPNGPRVVRIQAVGQEVKIGGTSLSEIKVNGYDVELPYFHPSGRLEIYRSDNGTMMESEGLLAIGYYDSGLLEIRLSTAYFNCTGGLCGSFNGNASDEFCPPKGKCTDNLELFLESWTTFDEICNGECGDLLKACNNDSELLKSYRSRSNCGLINDPTNSSFLECHSVVNVSAYYRTCLFRLCQSGGNRSELCDSVARYASACKNAEVDVGQWRSHSFCRESAKAFKYLGWAEGDVNDERLYLPLKLGQGKVNIFAFGFHIVVETDFGLKVVYDWKTFLSVTVPRSFQNLTYGLCGRYNGNPEDDLVAAGGMPAASVIDFVHSWAKRDAFCRVGCGDRCPACGKVEGFWKPQQLCSLIPSQSGVFAKCHSKISPGFFYKNCLFDTCVDGGAMQTACSWLQNYASTCQTQGIAITGWRNFTSCCRGDGRDGTSASCPFPLQVNGSLVSIPFVTGLSTKIFSQEGFLVIDSSPDIQIRYNGFNVIKITIGERLQNKVCGLCGNFNGDRTDDYATLRGKPAVSSVVLAQSWKTNGMQKSCNELQYSQYAASCDNVQIQELQSDSYCLKLTDMKGFFQPCYGLLDPLPFYESCFLDGCYNHKKVQLCGSLAAYGEACRTFGILGTEWIEKENCCSFTTKMALYKNSSYKHPYRQGEVVLTTRDVLYVGVFVVGADSNHLILMLNKCYATPSRDSNDKLRYFIIEGG</sequence>
<accession>A0A2I0TBM8</accession>
<evidence type="ECO:0000259" key="6">
    <source>
        <dbReference type="PROSITE" id="PS51220"/>
    </source>
</evidence>
<dbReference type="Proteomes" id="UP000233556">
    <property type="component" value="Unassembled WGS sequence"/>
</dbReference>
<dbReference type="Pfam" id="PF00094">
    <property type="entry name" value="VWD"/>
    <property type="match status" value="4"/>
</dbReference>
<dbReference type="InterPro" id="IPR052749">
    <property type="entry name" value="Alpha-tectorin"/>
</dbReference>
<dbReference type="PROSITE" id="PS51233">
    <property type="entry name" value="VWFD"/>
    <property type="match status" value="4"/>
</dbReference>
<keyword evidence="5" id="KW-0325">Glycoprotein</keyword>
<evidence type="ECO:0000313" key="8">
    <source>
        <dbReference type="EMBL" id="PKU31201.1"/>
    </source>
</evidence>
<evidence type="ECO:0000256" key="2">
    <source>
        <dbReference type="ARBA" id="ARBA00022729"/>
    </source>
</evidence>
<keyword evidence="4" id="KW-1015">Disulfide bond</keyword>
<keyword evidence="3" id="KW-0472">Membrane</keyword>
<evidence type="ECO:0000256" key="1">
    <source>
        <dbReference type="ARBA" id="ARBA00004370"/>
    </source>
</evidence>
<evidence type="ECO:0000259" key="7">
    <source>
        <dbReference type="PROSITE" id="PS51233"/>
    </source>
</evidence>
<dbReference type="Pfam" id="PF01826">
    <property type="entry name" value="TIL"/>
    <property type="match status" value="1"/>
</dbReference>
<dbReference type="Pfam" id="PF00100">
    <property type="entry name" value="Zona_pellucida"/>
    <property type="match status" value="1"/>
</dbReference>
<dbReference type="PROSITE" id="PS51220">
    <property type="entry name" value="NIDO"/>
    <property type="match status" value="1"/>
</dbReference>
<feature type="domain" description="VWFD" evidence="7">
    <location>
        <begin position="475"/>
        <end position="650"/>
    </location>
</feature>
<reference evidence="9" key="2">
    <citation type="submission" date="2017-12" db="EMBL/GenBank/DDBJ databases">
        <title>Genome sequence of the Bar-tailed Godwit (Limosa lapponica baueri).</title>
        <authorList>
            <person name="Lima N.C.B."/>
            <person name="Parody-Merino A.M."/>
            <person name="Battley P.F."/>
            <person name="Fidler A.E."/>
            <person name="Prosdocimi F."/>
        </authorList>
    </citation>
    <scope>NUCLEOTIDE SEQUENCE [LARGE SCALE GENOMIC DNA]</scope>
</reference>
<proteinExistence type="predicted"/>
<dbReference type="InterPro" id="IPR042235">
    <property type="entry name" value="ZP-C_dom"/>
</dbReference>
<dbReference type="OrthoDB" id="5273213at2759"/>
<dbReference type="AlphaFoldDB" id="A0A2I0TBM8"/>
<dbReference type="PANTHER" id="PTHR46160">
    <property type="entry name" value="ALPHA-TECTORIN-RELATED"/>
    <property type="match status" value="1"/>
</dbReference>
<protein>
    <submittedName>
        <fullName evidence="8">Alpha-tectorin</fullName>
    </submittedName>
</protein>
<dbReference type="SMART" id="SM00216">
    <property type="entry name" value="VWD"/>
    <property type="match status" value="4"/>
</dbReference>
<evidence type="ECO:0000256" key="5">
    <source>
        <dbReference type="ARBA" id="ARBA00023180"/>
    </source>
</evidence>
<dbReference type="FunFam" id="2.10.25.10:FF:000055">
    <property type="entry name" value="alpha-tectorin isoform X1"/>
    <property type="match status" value="1"/>
</dbReference>
<name>A0A2I0TBM8_LIMLA</name>
<dbReference type="CDD" id="cd19941">
    <property type="entry name" value="TIL"/>
    <property type="match status" value="1"/>
</dbReference>
<dbReference type="InterPro" id="IPR014853">
    <property type="entry name" value="VWF/SSPO/ZAN-like_Cys-rich_dom"/>
</dbReference>
<gene>
    <name evidence="8" type="ORF">llap_18495</name>
</gene>
<dbReference type="InterPro" id="IPR001846">
    <property type="entry name" value="VWF_type-D"/>
</dbReference>
<dbReference type="Pfam" id="PF08742">
    <property type="entry name" value="C8"/>
    <property type="match status" value="4"/>
</dbReference>
<dbReference type="SMART" id="SM00832">
    <property type="entry name" value="C8"/>
    <property type="match status" value="4"/>
</dbReference>
<comment type="subcellular location">
    <subcellularLocation>
        <location evidence="1">Membrane</location>
    </subcellularLocation>
</comment>
<dbReference type="Pfam" id="PF06119">
    <property type="entry name" value="NIDO"/>
    <property type="match status" value="1"/>
</dbReference>
<evidence type="ECO:0000313" key="9">
    <source>
        <dbReference type="Proteomes" id="UP000233556"/>
    </source>
</evidence>
<reference evidence="9" key="1">
    <citation type="submission" date="2017-11" db="EMBL/GenBank/DDBJ databases">
        <authorList>
            <person name="Lima N.C."/>
            <person name="Parody-Merino A.M."/>
            <person name="Battley P.F."/>
            <person name="Fidler A.E."/>
            <person name="Prosdocimi F."/>
        </authorList>
    </citation>
    <scope>NUCLEOTIDE SEQUENCE [LARGE SCALE GENOMIC DNA]</scope>
</reference>